<comment type="caution">
    <text evidence="6">The sequence shown here is derived from an EMBL/GenBank/DDBJ whole genome shotgun (WGS) entry which is preliminary data.</text>
</comment>
<keyword evidence="4" id="KW-0967">Endosome</keyword>
<dbReference type="OrthoDB" id="1734063at2759"/>
<comment type="subcellular location">
    <subcellularLocation>
        <location evidence="1">Endosome</location>
    </subcellularLocation>
</comment>
<protein>
    <submittedName>
        <fullName evidence="6">Uncharacterized protein</fullName>
    </submittedName>
</protein>
<dbReference type="GO" id="GO:0015031">
    <property type="term" value="P:protein transport"/>
    <property type="evidence" value="ECO:0007669"/>
    <property type="project" value="UniProtKB-KW"/>
</dbReference>
<comment type="similarity">
    <text evidence="2">Belongs to the VPS35L family.</text>
</comment>
<dbReference type="AlphaFoldDB" id="A0A835HZ66"/>
<evidence type="ECO:0000256" key="1">
    <source>
        <dbReference type="ARBA" id="ARBA00004177"/>
    </source>
</evidence>
<evidence type="ECO:0000256" key="2">
    <source>
        <dbReference type="ARBA" id="ARBA00010704"/>
    </source>
</evidence>
<name>A0A835HZ66_9MAGN</name>
<evidence type="ECO:0000313" key="7">
    <source>
        <dbReference type="Proteomes" id="UP000631114"/>
    </source>
</evidence>
<accession>A0A835HZ66</accession>
<dbReference type="GO" id="GO:0005768">
    <property type="term" value="C:endosome"/>
    <property type="evidence" value="ECO:0007669"/>
    <property type="project" value="UniProtKB-SubCell"/>
</dbReference>
<dbReference type="InterPro" id="IPR029705">
    <property type="entry name" value="VPS35L"/>
</dbReference>
<proteinExistence type="inferred from homology"/>
<keyword evidence="7" id="KW-1185">Reference proteome</keyword>
<evidence type="ECO:0000313" key="6">
    <source>
        <dbReference type="EMBL" id="KAF9608820.1"/>
    </source>
</evidence>
<sequence length="456" mass="50398">MHDASINREDRMFDEVGVDVTRGRAKGVQRSAVAHPELLVKIQLVDNYLTIILDGISVRACSKGFTESGMNSLQSIFVKLLAYYSYLEDAFALNHFVEILRVMYGSTRDVVYMQIVSKAAREGYIRNPTTIQLLFEVSLALHDRIDILDIKDDYYQQCAHLISRFIHMEVLVHSSNNLAVKAIKDANGVVSFLKSCIAFNEVTIPSISATTTKMNLYLETVEVALLGGLLSHTDDLIDLAIGCLQSLNQSDGSLLQDDMNELLSLIRKLCSLLVIIPVVNCVVTFVGNLEQGVAYLSRSILSLVESHLWMAPQLRLRVFCAILSLAATLSQNKFPYHACNKEVVGNDLLFFGDCTYRQELASMASTVLTKVFQDVLQESHQVTRGSMALEACNCILSSVKANDEILDMCSKLIEIAKSCLDSSDNCLRSTVCLLDKHLSPLSGEGDVPSSSYGNTL</sequence>
<gene>
    <name evidence="6" type="ORF">IFM89_011858</name>
</gene>
<keyword evidence="3" id="KW-0813">Transport</keyword>
<evidence type="ECO:0000256" key="5">
    <source>
        <dbReference type="ARBA" id="ARBA00022927"/>
    </source>
</evidence>
<organism evidence="6 7">
    <name type="scientific">Coptis chinensis</name>
    <dbReference type="NCBI Taxonomy" id="261450"/>
    <lineage>
        <taxon>Eukaryota</taxon>
        <taxon>Viridiplantae</taxon>
        <taxon>Streptophyta</taxon>
        <taxon>Embryophyta</taxon>
        <taxon>Tracheophyta</taxon>
        <taxon>Spermatophyta</taxon>
        <taxon>Magnoliopsida</taxon>
        <taxon>Ranunculales</taxon>
        <taxon>Ranunculaceae</taxon>
        <taxon>Coptidoideae</taxon>
        <taxon>Coptis</taxon>
    </lineage>
</organism>
<reference evidence="6 7" key="1">
    <citation type="submission" date="2020-10" db="EMBL/GenBank/DDBJ databases">
        <title>The Coptis chinensis genome and diversification of protoberbering-type alkaloids.</title>
        <authorList>
            <person name="Wang B."/>
            <person name="Shu S."/>
            <person name="Song C."/>
            <person name="Liu Y."/>
        </authorList>
    </citation>
    <scope>NUCLEOTIDE SEQUENCE [LARGE SCALE GENOMIC DNA]</scope>
    <source>
        <strain evidence="6">HL-2020</strain>
        <tissue evidence="6">Leaf</tissue>
    </source>
</reference>
<dbReference type="EMBL" id="JADFTS010000004">
    <property type="protein sequence ID" value="KAF9608820.1"/>
    <property type="molecule type" value="Genomic_DNA"/>
</dbReference>
<evidence type="ECO:0000256" key="4">
    <source>
        <dbReference type="ARBA" id="ARBA00022753"/>
    </source>
</evidence>
<keyword evidence="5" id="KW-0653">Protein transport</keyword>
<dbReference type="PANTHER" id="PTHR13673">
    <property type="entry name" value="ESOPHAGEAL CANCER ASSOCIATED PROTEIN"/>
    <property type="match status" value="1"/>
</dbReference>
<dbReference type="Proteomes" id="UP000631114">
    <property type="component" value="Unassembled WGS sequence"/>
</dbReference>
<dbReference type="GO" id="GO:0032456">
    <property type="term" value="P:endocytic recycling"/>
    <property type="evidence" value="ECO:0007669"/>
    <property type="project" value="InterPro"/>
</dbReference>
<evidence type="ECO:0000256" key="3">
    <source>
        <dbReference type="ARBA" id="ARBA00022448"/>
    </source>
</evidence>
<dbReference type="PANTHER" id="PTHR13673:SF0">
    <property type="entry name" value="VPS35 ENDOSOMAL PROTEIN-SORTING FACTOR-LIKE"/>
    <property type="match status" value="1"/>
</dbReference>